<evidence type="ECO:0008006" key="4">
    <source>
        <dbReference type="Google" id="ProtNLM"/>
    </source>
</evidence>
<keyword evidence="1" id="KW-0238">DNA-binding</keyword>
<dbReference type="InterPro" id="IPR010998">
    <property type="entry name" value="Integrase_recombinase_N"/>
</dbReference>
<dbReference type="AlphaFoldDB" id="A0A8H6YK20"/>
<dbReference type="SUPFAM" id="SSF47823">
    <property type="entry name" value="lambda integrase-like, N-terminal domain"/>
    <property type="match status" value="1"/>
</dbReference>
<name>A0A8H6YK20_9AGAR</name>
<dbReference type="EMBL" id="JACAZI010000005">
    <property type="protein sequence ID" value="KAF7359721.1"/>
    <property type="molecule type" value="Genomic_DNA"/>
</dbReference>
<organism evidence="2 3">
    <name type="scientific">Mycena venus</name>
    <dbReference type="NCBI Taxonomy" id="2733690"/>
    <lineage>
        <taxon>Eukaryota</taxon>
        <taxon>Fungi</taxon>
        <taxon>Dikarya</taxon>
        <taxon>Basidiomycota</taxon>
        <taxon>Agaricomycotina</taxon>
        <taxon>Agaricomycetes</taxon>
        <taxon>Agaricomycetidae</taxon>
        <taxon>Agaricales</taxon>
        <taxon>Marasmiineae</taxon>
        <taxon>Mycenaceae</taxon>
        <taxon>Mycena</taxon>
    </lineage>
</organism>
<reference evidence="2" key="1">
    <citation type="submission" date="2020-05" db="EMBL/GenBank/DDBJ databases">
        <title>Mycena genomes resolve the evolution of fungal bioluminescence.</title>
        <authorList>
            <person name="Tsai I.J."/>
        </authorList>
    </citation>
    <scope>NUCLEOTIDE SEQUENCE</scope>
    <source>
        <strain evidence="2">CCC161011</strain>
    </source>
</reference>
<gene>
    <name evidence="2" type="ORF">MVEN_00696700</name>
</gene>
<comment type="caution">
    <text evidence="2">The sequence shown here is derived from an EMBL/GenBank/DDBJ whole genome shotgun (WGS) entry which is preliminary data.</text>
</comment>
<keyword evidence="3" id="KW-1185">Reference proteome</keyword>
<evidence type="ECO:0000256" key="1">
    <source>
        <dbReference type="ARBA" id="ARBA00023125"/>
    </source>
</evidence>
<dbReference type="OrthoDB" id="3254696at2759"/>
<sequence>MHLSQSAIDSVEFALRHSWADATLSNYGSVVDCFLAFCVAEGVPATFQLPADEFVLCAFAASSAGVHAGQTARNNIATLKAWHAAQNAEWKGRSRLHYILAGVENLTPESNKRPPRPPINATMLRGLYEGLDFSNSRDVAIFAAACVAFWGQCRLGELLPISSSPAAWKHLPTRRHVSRSSRDKRASILRLPCTKMKENEEDVALVSQSAPIDPRTVLNMLANQCEPDAPLFTLPSPTGTTILRNSCNDATKSGASVEQPSYSSLAYHLMLWKLWVTGPRMLSLDTGGQ</sequence>
<protein>
    <recommendedName>
        <fullName evidence="4">Core-binding (CB) domain-containing protein</fullName>
    </recommendedName>
</protein>
<dbReference type="Gene3D" id="1.10.150.130">
    <property type="match status" value="1"/>
</dbReference>
<accession>A0A8H6YK20</accession>
<evidence type="ECO:0000313" key="2">
    <source>
        <dbReference type="EMBL" id="KAF7359721.1"/>
    </source>
</evidence>
<proteinExistence type="predicted"/>
<dbReference type="Proteomes" id="UP000620124">
    <property type="component" value="Unassembled WGS sequence"/>
</dbReference>
<evidence type="ECO:0000313" key="3">
    <source>
        <dbReference type="Proteomes" id="UP000620124"/>
    </source>
</evidence>
<dbReference type="GO" id="GO:0003677">
    <property type="term" value="F:DNA binding"/>
    <property type="evidence" value="ECO:0007669"/>
    <property type="project" value="UniProtKB-KW"/>
</dbReference>